<dbReference type="AlphaFoldDB" id="A0A379GE82"/>
<accession>A0A379GE82</accession>
<dbReference type="InterPro" id="IPR001387">
    <property type="entry name" value="Cro/C1-type_HTH"/>
</dbReference>
<sequence length="103" mass="12003">MNIDKNRGSDSLLLRKNIGNFIRESRIRKSLTGAQLGELLDVSQQQISRYENGITSINIETLDMILKLLDADWSEFYRKVLVVDIIKHKLKIVIRFHSICVFR</sequence>
<dbReference type="PROSITE" id="PS50943">
    <property type="entry name" value="HTH_CROC1"/>
    <property type="match status" value="1"/>
</dbReference>
<feature type="domain" description="HTH cro/C1-type" evidence="1">
    <location>
        <begin position="22"/>
        <end position="76"/>
    </location>
</feature>
<dbReference type="EMBL" id="UGTS01000006">
    <property type="protein sequence ID" value="SUC39246.1"/>
    <property type="molecule type" value="Genomic_DNA"/>
</dbReference>
<proteinExistence type="predicted"/>
<evidence type="ECO:0000313" key="3">
    <source>
        <dbReference type="Proteomes" id="UP000254191"/>
    </source>
</evidence>
<organism evidence="2 3">
    <name type="scientific">Proteus mirabilis</name>
    <dbReference type="NCBI Taxonomy" id="584"/>
    <lineage>
        <taxon>Bacteria</taxon>
        <taxon>Pseudomonadati</taxon>
        <taxon>Pseudomonadota</taxon>
        <taxon>Gammaproteobacteria</taxon>
        <taxon>Enterobacterales</taxon>
        <taxon>Morganellaceae</taxon>
        <taxon>Proteus</taxon>
    </lineage>
</organism>
<dbReference type="GO" id="GO:0003677">
    <property type="term" value="F:DNA binding"/>
    <property type="evidence" value="ECO:0007669"/>
    <property type="project" value="InterPro"/>
</dbReference>
<reference evidence="2 3" key="1">
    <citation type="submission" date="2018-06" db="EMBL/GenBank/DDBJ databases">
        <authorList>
            <consortium name="Pathogen Informatics"/>
            <person name="Doyle S."/>
        </authorList>
    </citation>
    <scope>NUCLEOTIDE SEQUENCE [LARGE SCALE GENOMIC DNA]</scope>
    <source>
        <strain evidence="2 3">NCTC11938</strain>
    </source>
</reference>
<dbReference type="SUPFAM" id="SSF47413">
    <property type="entry name" value="lambda repressor-like DNA-binding domains"/>
    <property type="match status" value="1"/>
</dbReference>
<dbReference type="SMART" id="SM00530">
    <property type="entry name" value="HTH_XRE"/>
    <property type="match status" value="1"/>
</dbReference>
<gene>
    <name evidence="2" type="ORF">NCTC11938_03532</name>
</gene>
<protein>
    <submittedName>
        <fullName evidence="2">Fimbrial operon regulator</fullName>
    </submittedName>
</protein>
<dbReference type="InterPro" id="IPR010982">
    <property type="entry name" value="Lambda_DNA-bd_dom_sf"/>
</dbReference>
<dbReference type="CDD" id="cd00093">
    <property type="entry name" value="HTH_XRE"/>
    <property type="match status" value="1"/>
</dbReference>
<dbReference type="Proteomes" id="UP000254191">
    <property type="component" value="Unassembled WGS sequence"/>
</dbReference>
<name>A0A379GE82_PROMI</name>
<dbReference type="Pfam" id="PF01381">
    <property type="entry name" value="HTH_3"/>
    <property type="match status" value="1"/>
</dbReference>
<evidence type="ECO:0000313" key="2">
    <source>
        <dbReference type="EMBL" id="SUC39246.1"/>
    </source>
</evidence>
<dbReference type="Gene3D" id="1.10.260.40">
    <property type="entry name" value="lambda repressor-like DNA-binding domains"/>
    <property type="match status" value="1"/>
</dbReference>
<evidence type="ECO:0000259" key="1">
    <source>
        <dbReference type="PROSITE" id="PS50943"/>
    </source>
</evidence>